<dbReference type="InterPro" id="IPR000315">
    <property type="entry name" value="Znf_B-box"/>
</dbReference>
<gene>
    <name evidence="3" type="ORF">MGAL_10B051884</name>
</gene>
<dbReference type="Gene3D" id="3.30.160.60">
    <property type="entry name" value="Classic Zinc Finger"/>
    <property type="match status" value="1"/>
</dbReference>
<keyword evidence="1" id="KW-0862">Zinc</keyword>
<dbReference type="PANTHER" id="PTHR25462">
    <property type="entry name" value="BONUS, ISOFORM C-RELATED"/>
    <property type="match status" value="1"/>
</dbReference>
<keyword evidence="1" id="KW-0479">Metal-binding</keyword>
<dbReference type="Proteomes" id="UP000596742">
    <property type="component" value="Unassembled WGS sequence"/>
</dbReference>
<evidence type="ECO:0000259" key="2">
    <source>
        <dbReference type="PROSITE" id="PS50119"/>
    </source>
</evidence>
<protein>
    <recommendedName>
        <fullName evidence="2">B box-type domain-containing protein</fullName>
    </recommendedName>
</protein>
<evidence type="ECO:0000313" key="4">
    <source>
        <dbReference type="Proteomes" id="UP000596742"/>
    </source>
</evidence>
<dbReference type="GO" id="GO:0008270">
    <property type="term" value="F:zinc ion binding"/>
    <property type="evidence" value="ECO:0007669"/>
    <property type="project" value="UniProtKB-KW"/>
</dbReference>
<reference evidence="3" key="1">
    <citation type="submission" date="2018-11" db="EMBL/GenBank/DDBJ databases">
        <authorList>
            <person name="Alioto T."/>
            <person name="Alioto T."/>
        </authorList>
    </citation>
    <scope>NUCLEOTIDE SEQUENCE</scope>
</reference>
<feature type="domain" description="B box-type" evidence="2">
    <location>
        <begin position="4"/>
        <end position="54"/>
    </location>
</feature>
<name>A0A8B6DBN3_MYTGA</name>
<dbReference type="EMBL" id="UYJE01003139">
    <property type="protein sequence ID" value="VDI16916.1"/>
    <property type="molecule type" value="Genomic_DNA"/>
</dbReference>
<accession>A0A8B6DBN3</accession>
<dbReference type="PROSITE" id="PS50119">
    <property type="entry name" value="ZF_BBOX"/>
    <property type="match status" value="1"/>
</dbReference>
<dbReference type="Gene3D" id="2.120.10.30">
    <property type="entry name" value="TolB, C-terminal domain"/>
    <property type="match status" value="1"/>
</dbReference>
<keyword evidence="4" id="KW-1185">Reference proteome</keyword>
<organism evidence="3 4">
    <name type="scientific">Mytilus galloprovincialis</name>
    <name type="common">Mediterranean mussel</name>
    <dbReference type="NCBI Taxonomy" id="29158"/>
    <lineage>
        <taxon>Eukaryota</taxon>
        <taxon>Metazoa</taxon>
        <taxon>Spiralia</taxon>
        <taxon>Lophotrochozoa</taxon>
        <taxon>Mollusca</taxon>
        <taxon>Bivalvia</taxon>
        <taxon>Autobranchia</taxon>
        <taxon>Pteriomorphia</taxon>
        <taxon>Mytilida</taxon>
        <taxon>Mytiloidea</taxon>
        <taxon>Mytilidae</taxon>
        <taxon>Mytilinae</taxon>
        <taxon>Mytilus</taxon>
    </lineage>
</organism>
<dbReference type="SUPFAM" id="SSF101898">
    <property type="entry name" value="NHL repeat"/>
    <property type="match status" value="1"/>
</dbReference>
<evidence type="ECO:0000256" key="1">
    <source>
        <dbReference type="PROSITE-ProRule" id="PRU00024"/>
    </source>
</evidence>
<evidence type="ECO:0000313" key="3">
    <source>
        <dbReference type="EMBL" id="VDI16916.1"/>
    </source>
</evidence>
<sequence length="567" mass="64132">MATSADEFCTLCGQLHITKAAEIWCHDCQDYLCSDCRRPHSVSKLSKRHTSVAIDEYRTIPAYIRSIKHVCIEHDEQFDSFCQTHNVTCCRKCIFVEHKSCTDVSLIEETTLNTLHATKLSSTEQGVHDVREYIQKVKNDRVNNKRKISKQEQSVKEDINKVRRIINDRLDDIEKTTLSELSKVVQTEIKSNDQSINTLDTIETDVTNLSHNVKLLRENATNTQILVGIHAIDTSLVSVERTLETFRKEENTDSRSIIFKAEKIDTILKGVNSLGTLEISKTSSGMDITETNSAQAQIVPIPSNTHPTVSLKLNVTIEIYHKTSCHFICGCTFLANDKLLIGEFTTDGFSNQMIWVNKRGYIKRIKVAKGTPIFDIENVSKDGNTVAISTRSNKIFLLNLTNSKMREILVDGDTNGISFHNGTVYCCSVPKGIIRMNIEDESNNAFDLLPFRCGSYSYIAFHNDHLYYTKTETSIECCDTKGNVLWSFEDTNILKQPRGIVVDKNENIFVVGGRSENVVVISADGKSCREVIKYSGLDSPRAIAYDRQYNRLLICNNRSKVFVYNIV</sequence>
<dbReference type="InterPro" id="IPR011042">
    <property type="entry name" value="6-blade_b-propeller_TolB-like"/>
</dbReference>
<dbReference type="SMART" id="SM00336">
    <property type="entry name" value="BBOX"/>
    <property type="match status" value="1"/>
</dbReference>
<dbReference type="AlphaFoldDB" id="A0A8B6DBN3"/>
<dbReference type="PANTHER" id="PTHR25462:SF296">
    <property type="entry name" value="MEIOTIC P26, ISOFORM F"/>
    <property type="match status" value="1"/>
</dbReference>
<dbReference type="OrthoDB" id="6159525at2759"/>
<dbReference type="SUPFAM" id="SSF57845">
    <property type="entry name" value="B-box zinc-binding domain"/>
    <property type="match status" value="1"/>
</dbReference>
<keyword evidence="1" id="KW-0863">Zinc-finger</keyword>
<dbReference type="InterPro" id="IPR047153">
    <property type="entry name" value="TRIM45/56/19-like"/>
</dbReference>
<proteinExistence type="predicted"/>
<comment type="caution">
    <text evidence="3">The sequence shown here is derived from an EMBL/GenBank/DDBJ whole genome shotgun (WGS) entry which is preliminary data.</text>
</comment>